<evidence type="ECO:0000313" key="2">
    <source>
        <dbReference type="EMBL" id="KJA13876.1"/>
    </source>
</evidence>
<feature type="region of interest" description="Disordered" evidence="1">
    <location>
        <begin position="246"/>
        <end position="271"/>
    </location>
</feature>
<name>A0A0D2NBD9_HYPSF</name>
<dbReference type="AlphaFoldDB" id="A0A0D2NBD9"/>
<dbReference type="Proteomes" id="UP000054270">
    <property type="component" value="Unassembled WGS sequence"/>
</dbReference>
<dbReference type="EMBL" id="KN817708">
    <property type="protein sequence ID" value="KJA13876.1"/>
    <property type="molecule type" value="Genomic_DNA"/>
</dbReference>
<organism evidence="2 3">
    <name type="scientific">Hypholoma sublateritium (strain FD-334 SS-4)</name>
    <dbReference type="NCBI Taxonomy" id="945553"/>
    <lineage>
        <taxon>Eukaryota</taxon>
        <taxon>Fungi</taxon>
        <taxon>Dikarya</taxon>
        <taxon>Basidiomycota</taxon>
        <taxon>Agaricomycotina</taxon>
        <taxon>Agaricomycetes</taxon>
        <taxon>Agaricomycetidae</taxon>
        <taxon>Agaricales</taxon>
        <taxon>Agaricineae</taxon>
        <taxon>Strophariaceae</taxon>
        <taxon>Hypholoma</taxon>
    </lineage>
</organism>
<reference evidence="3" key="1">
    <citation type="submission" date="2014-04" db="EMBL/GenBank/DDBJ databases">
        <title>Evolutionary Origins and Diversification of the Mycorrhizal Mutualists.</title>
        <authorList>
            <consortium name="DOE Joint Genome Institute"/>
            <consortium name="Mycorrhizal Genomics Consortium"/>
            <person name="Kohler A."/>
            <person name="Kuo A."/>
            <person name="Nagy L.G."/>
            <person name="Floudas D."/>
            <person name="Copeland A."/>
            <person name="Barry K.W."/>
            <person name="Cichocki N."/>
            <person name="Veneault-Fourrey C."/>
            <person name="LaButti K."/>
            <person name="Lindquist E.A."/>
            <person name="Lipzen A."/>
            <person name="Lundell T."/>
            <person name="Morin E."/>
            <person name="Murat C."/>
            <person name="Riley R."/>
            <person name="Ohm R."/>
            <person name="Sun H."/>
            <person name="Tunlid A."/>
            <person name="Henrissat B."/>
            <person name="Grigoriev I.V."/>
            <person name="Hibbett D.S."/>
            <person name="Martin F."/>
        </authorList>
    </citation>
    <scope>NUCLEOTIDE SEQUENCE [LARGE SCALE GENOMIC DNA]</scope>
    <source>
        <strain evidence="3">FD-334 SS-4</strain>
    </source>
</reference>
<keyword evidence="3" id="KW-1185">Reference proteome</keyword>
<dbReference type="CDD" id="cd22249">
    <property type="entry name" value="UDM1_RNF168_RNF169-like"/>
    <property type="match status" value="1"/>
</dbReference>
<evidence type="ECO:0000313" key="3">
    <source>
        <dbReference type="Proteomes" id="UP000054270"/>
    </source>
</evidence>
<feature type="region of interest" description="Disordered" evidence="1">
    <location>
        <begin position="133"/>
        <end position="157"/>
    </location>
</feature>
<accession>A0A0D2NBD9</accession>
<proteinExistence type="predicted"/>
<protein>
    <submittedName>
        <fullName evidence="2">Uncharacterized protein</fullName>
    </submittedName>
</protein>
<gene>
    <name evidence="2" type="ORF">HYPSUDRAFT_209187</name>
</gene>
<sequence>MNTNSPATDKTTPKQRNDIIKQSQSTIKCKNSATAWMIDNNFIADGEAITATTISSALLLMASSKNMNTNSWINGTRAAAICIEYIHTENIIANVTKDASHQIQEATTKVSTDVAELIKTAIQHMEQSEELRGKNMEEEMLRRKEEQEQRRKDEQEAREKWLTLANSTGNNPNADAENLKKTLADTVATYATALKSSNKAPRTQAATRLELDIETREAKRSKSASATEILDKVNDAWKKLADADVHEGEDFELYDKPEGRNRAPPDTKRTT</sequence>
<evidence type="ECO:0000256" key="1">
    <source>
        <dbReference type="SAM" id="MobiDB-lite"/>
    </source>
</evidence>